<dbReference type="EMBL" id="OCNF01000002">
    <property type="protein sequence ID" value="SOD65421.1"/>
    <property type="molecule type" value="Genomic_DNA"/>
</dbReference>
<dbReference type="AlphaFoldDB" id="A0A286E3G3"/>
<protein>
    <recommendedName>
        <fullName evidence="4">Prokaryotic membrane lipolipid attachment site family protein</fullName>
    </recommendedName>
</protein>
<reference evidence="2 3" key="1">
    <citation type="submission" date="2017-09" db="EMBL/GenBank/DDBJ databases">
        <authorList>
            <person name="Ehlers B."/>
            <person name="Leendertz F.H."/>
        </authorList>
    </citation>
    <scope>NUCLEOTIDE SEQUENCE [LARGE SCALE GENOMIC DNA]</scope>
    <source>
        <strain evidence="2 3">DSM 16848</strain>
    </source>
</reference>
<evidence type="ECO:0000256" key="1">
    <source>
        <dbReference type="SAM" id="SignalP"/>
    </source>
</evidence>
<keyword evidence="3" id="KW-1185">Reference proteome</keyword>
<feature type="chain" id="PRO_5012289943" description="Prokaryotic membrane lipolipid attachment site family protein" evidence="1">
    <location>
        <begin position="21"/>
        <end position="169"/>
    </location>
</feature>
<sequence>MKIKTILTMSALAMALSACVQLPAPVVQTTSSNPTPDYSGLSRQSESPSAQFKLAANHWTDVAKIRAEAQRLGTQVHEKKITKVQAAQYLNRFRLNLVGSNSIDDSVYEVYLRAAVDSQRGIIDTAQSKAYVENALRGWQQRWGNMSSRPSNPAFTNFLLEYMNMKPLK</sequence>
<evidence type="ECO:0000313" key="3">
    <source>
        <dbReference type="Proteomes" id="UP000219669"/>
    </source>
</evidence>
<accession>A0A286E3G3</accession>
<evidence type="ECO:0000313" key="2">
    <source>
        <dbReference type="EMBL" id="SOD65421.1"/>
    </source>
</evidence>
<dbReference type="PROSITE" id="PS51257">
    <property type="entry name" value="PROKAR_LIPOPROTEIN"/>
    <property type="match status" value="1"/>
</dbReference>
<name>A0A286E3G3_9NEIS</name>
<dbReference type="RefSeq" id="WP_097113364.1">
    <property type="nucleotide sequence ID" value="NZ_CP083931.1"/>
</dbReference>
<proteinExistence type="predicted"/>
<dbReference type="Proteomes" id="UP000219669">
    <property type="component" value="Unassembled WGS sequence"/>
</dbReference>
<evidence type="ECO:0008006" key="4">
    <source>
        <dbReference type="Google" id="ProtNLM"/>
    </source>
</evidence>
<gene>
    <name evidence="2" type="ORF">SAMN02746062_00288</name>
</gene>
<dbReference type="OrthoDB" id="8595550at2"/>
<organism evidence="2 3">
    <name type="scientific">Alysiella filiformis DSM 16848</name>
    <dbReference type="NCBI Taxonomy" id="1120981"/>
    <lineage>
        <taxon>Bacteria</taxon>
        <taxon>Pseudomonadati</taxon>
        <taxon>Pseudomonadota</taxon>
        <taxon>Betaproteobacteria</taxon>
        <taxon>Neisseriales</taxon>
        <taxon>Neisseriaceae</taxon>
        <taxon>Alysiella</taxon>
    </lineage>
</organism>
<keyword evidence="1" id="KW-0732">Signal</keyword>
<feature type="signal peptide" evidence="1">
    <location>
        <begin position="1"/>
        <end position="20"/>
    </location>
</feature>